<sequence length="665" mass="76125">MSSTPTSILMKRKAESNAADVNRPAPAERANQSARKVWDNSEIVLEIFSYLVRERIDLLVISRVSKSLRVLALQLLVRHLDVPLTNAPACVHFFEANPNFCNSIKFVRVWDDEAVRQIELGPGASTQPPKYRTFTQRLPTYDSVQERDLRWFGFDRLLRVLQAHRTTQPLPLIDVTIGITGVSVFKATTRRFPKLLQRISALRVIYDQEEEPDLDNDSERMQQLAQLATMRWRQLGLMIADMFHTGGQLPALRLFHAEDGIYWSPKEWHTDQESWDLLKNVLPTTVEDLAIKLSWDEADLKRTCTLLETDWPLLRTFSLRSEIFETPNLNRIQQVIDQFLTRHQHLEDISIYAFFDFDSIPIPQNFPKLKKCAIDKSNYADLAPFLARHYGTVTDLAVPELVIRERDPTLFPPDISTNLEPDSLKLEALRASPEVAATFVSKGARPRHYEMEDARSVQELKFDQWLFPVSEAAEAVTCLNVSVTTSLLEDLTGEAVLQAEFLWGGALPNLVELALRWAISGTSDRADDGRELVCETLAILKHQTFLRALRLEHPHAALLPPDTVLDLEWDDAMPPRLEYLTWHSSSINVSQYFRVGRISTVQPEILSDGSHGRGSVGSVRKVRLERLPDMFRSRIDDSGVWHQSWRPRARETLFDHSHSPPRLHT</sequence>
<evidence type="ECO:0000313" key="1">
    <source>
        <dbReference type="EMBL" id="KAE8255318.1"/>
    </source>
</evidence>
<reference evidence="1" key="1">
    <citation type="submission" date="2016-04" db="EMBL/GenBank/DDBJ databases">
        <authorList>
            <person name="Nguyen H.D."/>
            <person name="Samba Siva P."/>
            <person name="Cullis J."/>
            <person name="Levesque C.A."/>
            <person name="Hambleton S."/>
        </authorList>
    </citation>
    <scope>NUCLEOTIDE SEQUENCE</scope>
    <source>
        <strain evidence="1">DAOMC 236416</strain>
    </source>
</reference>
<organism evidence="1 2">
    <name type="scientific">Tilletia indica</name>
    <dbReference type="NCBI Taxonomy" id="43049"/>
    <lineage>
        <taxon>Eukaryota</taxon>
        <taxon>Fungi</taxon>
        <taxon>Dikarya</taxon>
        <taxon>Basidiomycota</taxon>
        <taxon>Ustilaginomycotina</taxon>
        <taxon>Exobasidiomycetes</taxon>
        <taxon>Tilletiales</taxon>
        <taxon>Tilletiaceae</taxon>
        <taxon>Tilletia</taxon>
    </lineage>
</organism>
<evidence type="ECO:0000313" key="2">
    <source>
        <dbReference type="Proteomes" id="UP000077521"/>
    </source>
</evidence>
<gene>
    <name evidence="1" type="ORF">A4X13_0g3078</name>
</gene>
<dbReference type="Proteomes" id="UP000077521">
    <property type="component" value="Unassembled WGS sequence"/>
</dbReference>
<dbReference type="AlphaFoldDB" id="A0A177TRE3"/>
<evidence type="ECO:0008006" key="3">
    <source>
        <dbReference type="Google" id="ProtNLM"/>
    </source>
</evidence>
<proteinExistence type="predicted"/>
<name>A0A177TRE3_9BASI</name>
<keyword evidence="2" id="KW-1185">Reference proteome</keyword>
<accession>A0A177TRE3</accession>
<protein>
    <recommendedName>
        <fullName evidence="3">F-box domain-containing protein</fullName>
    </recommendedName>
</protein>
<reference evidence="1" key="2">
    <citation type="journal article" date="2019" name="IMA Fungus">
        <title>Genome sequencing and comparison of five Tilletia species to identify candidate genes for the detection of regulated species infecting wheat.</title>
        <authorList>
            <person name="Nguyen H.D.T."/>
            <person name="Sultana T."/>
            <person name="Kesanakurti P."/>
            <person name="Hambleton S."/>
        </authorList>
    </citation>
    <scope>NUCLEOTIDE SEQUENCE</scope>
    <source>
        <strain evidence="1">DAOMC 236416</strain>
    </source>
</reference>
<dbReference type="EMBL" id="LWDF02000163">
    <property type="protein sequence ID" value="KAE8255318.1"/>
    <property type="molecule type" value="Genomic_DNA"/>
</dbReference>
<comment type="caution">
    <text evidence="1">The sequence shown here is derived from an EMBL/GenBank/DDBJ whole genome shotgun (WGS) entry which is preliminary data.</text>
</comment>